<feature type="domain" description="PglD N-terminal" evidence="7">
    <location>
        <begin position="2"/>
        <end position="72"/>
    </location>
</feature>
<dbReference type="InterPro" id="IPR050179">
    <property type="entry name" value="Trans_hexapeptide_repeat"/>
</dbReference>
<evidence type="ECO:0000256" key="6">
    <source>
        <dbReference type="PIRSR" id="PIRSR620019-2"/>
    </source>
</evidence>
<evidence type="ECO:0000313" key="9">
    <source>
        <dbReference type="Proteomes" id="UP000199306"/>
    </source>
</evidence>
<dbReference type="GO" id="GO:0016746">
    <property type="term" value="F:acyltransferase activity"/>
    <property type="evidence" value="ECO:0007669"/>
    <property type="project" value="UniProtKB-KW"/>
</dbReference>
<feature type="site" description="Increases basicity of active site His" evidence="5">
    <location>
        <position position="126"/>
    </location>
</feature>
<evidence type="ECO:0000313" key="8">
    <source>
        <dbReference type="EMBL" id="SFQ10396.1"/>
    </source>
</evidence>
<dbReference type="EMBL" id="FOXH01000010">
    <property type="protein sequence ID" value="SFQ10396.1"/>
    <property type="molecule type" value="Genomic_DNA"/>
</dbReference>
<dbReference type="Gene3D" id="3.40.50.20">
    <property type="match status" value="1"/>
</dbReference>
<reference evidence="8 9" key="1">
    <citation type="submission" date="2016-10" db="EMBL/GenBank/DDBJ databases">
        <authorList>
            <person name="de Groot N.N."/>
        </authorList>
    </citation>
    <scope>NUCLEOTIDE SEQUENCE [LARGE SCALE GENOMIC DNA]</scope>
    <source>
        <strain evidence="9">E92,LMG 26720,CCM 7988</strain>
    </source>
</reference>
<proteinExistence type="inferred from homology"/>
<evidence type="ECO:0000256" key="1">
    <source>
        <dbReference type="ARBA" id="ARBA00007274"/>
    </source>
</evidence>
<keyword evidence="4 8" id="KW-0012">Acyltransferase</keyword>
<evidence type="ECO:0000256" key="5">
    <source>
        <dbReference type="PIRSR" id="PIRSR620019-1"/>
    </source>
</evidence>
<dbReference type="PANTHER" id="PTHR43300">
    <property type="entry name" value="ACETYLTRANSFERASE"/>
    <property type="match status" value="1"/>
</dbReference>
<dbReference type="Proteomes" id="UP000199306">
    <property type="component" value="Unassembled WGS sequence"/>
</dbReference>
<feature type="binding site" evidence="6">
    <location>
        <position position="61"/>
    </location>
    <ligand>
        <name>substrate</name>
    </ligand>
</feature>
<feature type="binding site" evidence="6">
    <location>
        <begin position="7"/>
        <end position="9"/>
    </location>
    <ligand>
        <name>substrate</name>
    </ligand>
</feature>
<sequence length="203" mass="21743">MILYGASGHAKVICSCLESEKVEIEGVFDDNPLIKDLDGYEVFGQYSAEKFINSKLIISIGYNDIRKKISKQVKHAFGISIHTSSICDKTVSIGEGSVLLHRSVVQRGTQLGRHVILNTNSSVDHDCKIEDFVHISPNACICGGVSIGEGTHIGAGAIVIQGISIGRWATIGAGAVIVKNVPDYAVVVGNPGKIIKYNKLSEH</sequence>
<gene>
    <name evidence="8" type="ORF">SAMN04515674_11034</name>
</gene>
<dbReference type="InterPro" id="IPR020019">
    <property type="entry name" value="AcTrfase_PglD-like"/>
</dbReference>
<name>A0A1I5VTV1_9BACT</name>
<dbReference type="RefSeq" id="WP_092018244.1">
    <property type="nucleotide sequence ID" value="NZ_FOXH01000010.1"/>
</dbReference>
<protein>
    <submittedName>
        <fullName evidence="8">Sugar O-acyltransferase, sialic acid O-acetyltransferase NeuD family</fullName>
    </submittedName>
</protein>
<dbReference type="Pfam" id="PF17836">
    <property type="entry name" value="PglD_N"/>
    <property type="match status" value="1"/>
</dbReference>
<evidence type="ECO:0000259" key="7">
    <source>
        <dbReference type="Pfam" id="PF17836"/>
    </source>
</evidence>
<dbReference type="Gene3D" id="2.160.10.10">
    <property type="entry name" value="Hexapeptide repeat proteins"/>
    <property type="match status" value="1"/>
</dbReference>
<dbReference type="OrthoDB" id="708224at2"/>
<evidence type="ECO:0000256" key="2">
    <source>
        <dbReference type="ARBA" id="ARBA00022679"/>
    </source>
</evidence>
<dbReference type="PANTHER" id="PTHR43300:SF7">
    <property type="entry name" value="UDP-N-ACETYLBACILLOSAMINE N-ACETYLTRANSFERASE"/>
    <property type="match status" value="1"/>
</dbReference>
<dbReference type="CDD" id="cd03360">
    <property type="entry name" value="LbH_AT_putative"/>
    <property type="match status" value="1"/>
</dbReference>
<accession>A0A1I5VTV1</accession>
<keyword evidence="2 8" id="KW-0808">Transferase</keyword>
<dbReference type="InterPro" id="IPR011004">
    <property type="entry name" value="Trimer_LpxA-like_sf"/>
</dbReference>
<dbReference type="AlphaFoldDB" id="A0A1I5VTV1"/>
<feature type="active site" description="Proton acceptor" evidence="5">
    <location>
        <position position="125"/>
    </location>
</feature>
<keyword evidence="9" id="KW-1185">Reference proteome</keyword>
<feature type="binding site" evidence="6">
    <location>
        <position position="134"/>
    </location>
    <ligand>
        <name>acetyl-CoA</name>
        <dbReference type="ChEBI" id="CHEBI:57288"/>
    </ligand>
</feature>
<evidence type="ECO:0000256" key="3">
    <source>
        <dbReference type="ARBA" id="ARBA00022737"/>
    </source>
</evidence>
<dbReference type="InterPro" id="IPR001451">
    <property type="entry name" value="Hexapep"/>
</dbReference>
<dbReference type="Pfam" id="PF00132">
    <property type="entry name" value="Hexapep"/>
    <property type="match status" value="1"/>
</dbReference>
<dbReference type="InterPro" id="IPR018357">
    <property type="entry name" value="Hexapep_transf_CS"/>
</dbReference>
<dbReference type="PROSITE" id="PS00101">
    <property type="entry name" value="HEXAPEP_TRANSFERASES"/>
    <property type="match status" value="1"/>
</dbReference>
<dbReference type="SUPFAM" id="SSF51161">
    <property type="entry name" value="Trimeric LpxA-like enzymes"/>
    <property type="match status" value="1"/>
</dbReference>
<dbReference type="NCBIfam" id="TIGR03570">
    <property type="entry name" value="NeuD_NnaD"/>
    <property type="match status" value="1"/>
</dbReference>
<organism evidence="8 9">
    <name type="scientific">Pseudarcicella hirudinis</name>
    <dbReference type="NCBI Taxonomy" id="1079859"/>
    <lineage>
        <taxon>Bacteria</taxon>
        <taxon>Pseudomonadati</taxon>
        <taxon>Bacteroidota</taxon>
        <taxon>Cytophagia</taxon>
        <taxon>Cytophagales</taxon>
        <taxon>Flectobacillaceae</taxon>
        <taxon>Pseudarcicella</taxon>
    </lineage>
</organism>
<keyword evidence="3" id="KW-0677">Repeat</keyword>
<evidence type="ECO:0000256" key="4">
    <source>
        <dbReference type="ARBA" id="ARBA00023315"/>
    </source>
</evidence>
<comment type="similarity">
    <text evidence="1">Belongs to the transferase hexapeptide repeat family.</text>
</comment>
<dbReference type="STRING" id="1079859.SAMN04515674_11034"/>
<dbReference type="InterPro" id="IPR041561">
    <property type="entry name" value="PglD_N"/>
</dbReference>